<sequence>MLLILPLLAFFLANVASEVSKPLPKGALEAFKKANIRYTAKDKTSYYRDRMKTAWRDDLSARALKWLQSPEKVKGGAVINGQKSFPEAEPKQLKKKVFALVSDLLEKYGQEKHVKPPILYGCNGNITKGEDNSVLSVACLYIYQ</sequence>
<dbReference type="OrthoDB" id="10293264at2759"/>
<accession>A0A0N4W676</accession>
<protein>
    <submittedName>
        <fullName evidence="4">SCP domain-containing protein</fullName>
    </submittedName>
</protein>
<evidence type="ECO:0000256" key="1">
    <source>
        <dbReference type="SAM" id="SignalP"/>
    </source>
</evidence>
<evidence type="ECO:0000313" key="3">
    <source>
        <dbReference type="Proteomes" id="UP000268014"/>
    </source>
</evidence>
<dbReference type="OMA" id="VACLYIY"/>
<evidence type="ECO:0000313" key="2">
    <source>
        <dbReference type="EMBL" id="VDO26277.1"/>
    </source>
</evidence>
<keyword evidence="3" id="KW-1185">Reference proteome</keyword>
<gene>
    <name evidence="2" type="ORF">HPLM_LOCUS5521</name>
</gene>
<feature type="signal peptide" evidence="1">
    <location>
        <begin position="1"/>
        <end position="17"/>
    </location>
</feature>
<proteinExistence type="predicted"/>
<feature type="chain" id="PRO_5043123434" evidence="1">
    <location>
        <begin position="18"/>
        <end position="144"/>
    </location>
</feature>
<dbReference type="WBParaSite" id="HPLM_0000552901-mRNA-1">
    <property type="protein sequence ID" value="HPLM_0000552901-mRNA-1"/>
    <property type="gene ID" value="HPLM_0000552901"/>
</dbReference>
<dbReference type="Proteomes" id="UP000268014">
    <property type="component" value="Unassembled WGS sequence"/>
</dbReference>
<evidence type="ECO:0000313" key="4">
    <source>
        <dbReference type="WBParaSite" id="HPLM_0000552901-mRNA-1"/>
    </source>
</evidence>
<reference evidence="4" key="1">
    <citation type="submission" date="2017-02" db="UniProtKB">
        <authorList>
            <consortium name="WormBaseParasite"/>
        </authorList>
    </citation>
    <scope>IDENTIFICATION</scope>
</reference>
<dbReference type="EMBL" id="UZAF01016352">
    <property type="protein sequence ID" value="VDO26277.1"/>
    <property type="molecule type" value="Genomic_DNA"/>
</dbReference>
<name>A0A0N4W676_HAEPC</name>
<reference evidence="2 3" key="2">
    <citation type="submission" date="2018-11" db="EMBL/GenBank/DDBJ databases">
        <authorList>
            <consortium name="Pathogen Informatics"/>
        </authorList>
    </citation>
    <scope>NUCLEOTIDE SEQUENCE [LARGE SCALE GENOMIC DNA]</scope>
    <source>
        <strain evidence="2 3">MHpl1</strain>
    </source>
</reference>
<dbReference type="AlphaFoldDB" id="A0A0N4W676"/>
<keyword evidence="1" id="KW-0732">Signal</keyword>
<organism evidence="4">
    <name type="scientific">Haemonchus placei</name>
    <name type="common">Barber's pole worm</name>
    <dbReference type="NCBI Taxonomy" id="6290"/>
    <lineage>
        <taxon>Eukaryota</taxon>
        <taxon>Metazoa</taxon>
        <taxon>Ecdysozoa</taxon>
        <taxon>Nematoda</taxon>
        <taxon>Chromadorea</taxon>
        <taxon>Rhabditida</taxon>
        <taxon>Rhabditina</taxon>
        <taxon>Rhabditomorpha</taxon>
        <taxon>Strongyloidea</taxon>
        <taxon>Trichostrongylidae</taxon>
        <taxon>Haemonchus</taxon>
    </lineage>
</organism>